<evidence type="ECO:0000313" key="4">
    <source>
        <dbReference type="EMBL" id="KAI3432217.1"/>
    </source>
</evidence>
<name>A0A9D4TQS1_CHLVU</name>
<dbReference type="Gene3D" id="3.40.50.720">
    <property type="entry name" value="NAD(P)-binding Rossmann-like Domain"/>
    <property type="match status" value="1"/>
</dbReference>
<organism evidence="4 5">
    <name type="scientific">Chlorella vulgaris</name>
    <name type="common">Green alga</name>
    <dbReference type="NCBI Taxonomy" id="3077"/>
    <lineage>
        <taxon>Eukaryota</taxon>
        <taxon>Viridiplantae</taxon>
        <taxon>Chlorophyta</taxon>
        <taxon>core chlorophytes</taxon>
        <taxon>Trebouxiophyceae</taxon>
        <taxon>Chlorellales</taxon>
        <taxon>Chlorellaceae</taxon>
        <taxon>Chlorella clade</taxon>
        <taxon>Chlorella</taxon>
    </lineage>
</organism>
<dbReference type="AlphaFoldDB" id="A0A9D4TQS1"/>
<dbReference type="InterPro" id="IPR057326">
    <property type="entry name" value="KR_dom"/>
</dbReference>
<dbReference type="OrthoDB" id="191139at2759"/>
<accession>A0A9D4TQS1</accession>
<dbReference type="PANTHER" id="PTHR24320:SF148">
    <property type="entry name" value="NAD(P)-BINDING ROSSMANN-FOLD SUPERFAMILY PROTEIN"/>
    <property type="match status" value="1"/>
</dbReference>
<keyword evidence="2" id="KW-0560">Oxidoreductase</keyword>
<sequence length="347" mass="37142">MDVLRHAAEFLSVALECCLQKLWMRGLPPLSLIGGPAEGQVVIVTGPTSGIGKETAAALAARGAHVILACRSVPKGEALAAELRQQAAAAGQPAPQLEVMQLDLSSLLSVRQFAAAWRRRGLPLHCLINNAGIFAMGAAREQTPDGFEAHLGTNHLAHFLLTLLLLPSLRQAADKAGRPSRVVSVSSKLHYVGRLHRQDMNLQTGYSSLAAYGQSKLAQVMFAAELQRRTGGGVVSVAVHPGEVMTEVVRSLPGPIRTAYRFLLQTVLLTPQQGARCSLYCATSPDLYRPALKGCYYFDSNCTPVRPSREAQDDELAAWLWRWSAAAVGLQPADDLPPQADAAGGSR</sequence>
<dbReference type="PANTHER" id="PTHR24320">
    <property type="entry name" value="RETINOL DEHYDROGENASE"/>
    <property type="match status" value="1"/>
</dbReference>
<proteinExistence type="inferred from homology"/>
<dbReference type="GO" id="GO:0016491">
    <property type="term" value="F:oxidoreductase activity"/>
    <property type="evidence" value="ECO:0007669"/>
    <property type="project" value="UniProtKB-KW"/>
</dbReference>
<feature type="domain" description="Ketoreductase" evidence="3">
    <location>
        <begin position="40"/>
        <end position="248"/>
    </location>
</feature>
<dbReference type="Pfam" id="PF00106">
    <property type="entry name" value="adh_short"/>
    <property type="match status" value="1"/>
</dbReference>
<reference evidence="4" key="1">
    <citation type="journal article" date="2019" name="Plant J.">
        <title>Chlorella vulgaris genome assembly and annotation reveals the molecular basis for metabolic acclimation to high light conditions.</title>
        <authorList>
            <person name="Cecchin M."/>
            <person name="Marcolungo L."/>
            <person name="Rossato M."/>
            <person name="Girolomoni L."/>
            <person name="Cosentino E."/>
            <person name="Cuine S."/>
            <person name="Li-Beisson Y."/>
            <person name="Delledonne M."/>
            <person name="Ballottari M."/>
        </authorList>
    </citation>
    <scope>NUCLEOTIDE SEQUENCE</scope>
    <source>
        <strain evidence="4">211/11P</strain>
    </source>
</reference>
<evidence type="ECO:0000256" key="1">
    <source>
        <dbReference type="ARBA" id="ARBA00006484"/>
    </source>
</evidence>
<comment type="caution">
    <text evidence="4">The sequence shown here is derived from an EMBL/GenBank/DDBJ whole genome shotgun (WGS) entry which is preliminary data.</text>
</comment>
<dbReference type="EMBL" id="SIDB01000005">
    <property type="protein sequence ID" value="KAI3432217.1"/>
    <property type="molecule type" value="Genomic_DNA"/>
</dbReference>
<evidence type="ECO:0000259" key="3">
    <source>
        <dbReference type="SMART" id="SM00822"/>
    </source>
</evidence>
<dbReference type="InterPro" id="IPR002347">
    <property type="entry name" value="SDR_fam"/>
</dbReference>
<dbReference type="Proteomes" id="UP001055712">
    <property type="component" value="Unassembled WGS sequence"/>
</dbReference>
<evidence type="ECO:0000313" key="5">
    <source>
        <dbReference type="Proteomes" id="UP001055712"/>
    </source>
</evidence>
<dbReference type="PRINTS" id="PR00081">
    <property type="entry name" value="GDHRDH"/>
</dbReference>
<keyword evidence="5" id="KW-1185">Reference proteome</keyword>
<dbReference type="InterPro" id="IPR036291">
    <property type="entry name" value="NAD(P)-bd_dom_sf"/>
</dbReference>
<dbReference type="SUPFAM" id="SSF51735">
    <property type="entry name" value="NAD(P)-binding Rossmann-fold domains"/>
    <property type="match status" value="1"/>
</dbReference>
<evidence type="ECO:0000256" key="2">
    <source>
        <dbReference type="ARBA" id="ARBA00023002"/>
    </source>
</evidence>
<reference evidence="4" key="2">
    <citation type="submission" date="2020-11" db="EMBL/GenBank/DDBJ databases">
        <authorList>
            <person name="Cecchin M."/>
            <person name="Marcolungo L."/>
            <person name="Rossato M."/>
            <person name="Girolomoni L."/>
            <person name="Cosentino E."/>
            <person name="Cuine S."/>
            <person name="Li-Beisson Y."/>
            <person name="Delledonne M."/>
            <person name="Ballottari M."/>
        </authorList>
    </citation>
    <scope>NUCLEOTIDE SEQUENCE</scope>
    <source>
        <strain evidence="4">211/11P</strain>
        <tissue evidence="4">Whole cell</tissue>
    </source>
</reference>
<protein>
    <recommendedName>
        <fullName evidence="3">Ketoreductase domain-containing protein</fullName>
    </recommendedName>
</protein>
<dbReference type="SMART" id="SM00822">
    <property type="entry name" value="PKS_KR"/>
    <property type="match status" value="1"/>
</dbReference>
<gene>
    <name evidence="4" type="ORF">D9Q98_003779</name>
</gene>
<comment type="similarity">
    <text evidence="1">Belongs to the short-chain dehydrogenases/reductases (SDR) family.</text>
</comment>